<dbReference type="EMBL" id="LAZR01019450">
    <property type="protein sequence ID" value="KKL92487.1"/>
    <property type="molecule type" value="Genomic_DNA"/>
</dbReference>
<comment type="caution">
    <text evidence="1">The sequence shown here is derived from an EMBL/GenBank/DDBJ whole genome shotgun (WGS) entry which is preliminary data.</text>
</comment>
<proteinExistence type="predicted"/>
<dbReference type="AlphaFoldDB" id="A0A0F9IZN1"/>
<accession>A0A0F9IZN1</accession>
<evidence type="ECO:0000313" key="1">
    <source>
        <dbReference type="EMBL" id="KKL92487.1"/>
    </source>
</evidence>
<reference evidence="1" key="1">
    <citation type="journal article" date="2015" name="Nature">
        <title>Complex archaea that bridge the gap between prokaryotes and eukaryotes.</title>
        <authorList>
            <person name="Spang A."/>
            <person name="Saw J.H."/>
            <person name="Jorgensen S.L."/>
            <person name="Zaremba-Niedzwiedzka K."/>
            <person name="Martijn J."/>
            <person name="Lind A.E."/>
            <person name="van Eijk R."/>
            <person name="Schleper C."/>
            <person name="Guy L."/>
            <person name="Ettema T.J."/>
        </authorList>
    </citation>
    <scope>NUCLEOTIDE SEQUENCE</scope>
</reference>
<protein>
    <submittedName>
        <fullName evidence="1">Uncharacterized protein</fullName>
    </submittedName>
</protein>
<gene>
    <name evidence="1" type="ORF">LCGC14_1884180</name>
</gene>
<name>A0A0F9IZN1_9ZZZZ</name>
<organism evidence="1">
    <name type="scientific">marine sediment metagenome</name>
    <dbReference type="NCBI Taxonomy" id="412755"/>
    <lineage>
        <taxon>unclassified sequences</taxon>
        <taxon>metagenomes</taxon>
        <taxon>ecological metagenomes</taxon>
    </lineage>
</organism>
<sequence length="79" mass="9481">MIVSHEFMTRQMLDKEMEYNMCLVDAILSDFEWARLLCVYINHDIDFKYTNLKSMEKAYIIMCDPVTGERANPMEEIEY</sequence>